<dbReference type="SUPFAM" id="SSF102215">
    <property type="entry name" value="Creatininase"/>
    <property type="match status" value="1"/>
</dbReference>
<keyword evidence="4" id="KW-0862">Zinc</keyword>
<proteinExistence type="inferred from homology"/>
<dbReference type="InterPro" id="IPR024087">
    <property type="entry name" value="Creatininase-like_sf"/>
</dbReference>
<dbReference type="Pfam" id="PF02633">
    <property type="entry name" value="Creatininase"/>
    <property type="match status" value="1"/>
</dbReference>
<accession>A0ABS9HCU7</accession>
<dbReference type="NCBIfam" id="TIGR03964">
    <property type="entry name" value="mycofact_creat"/>
    <property type="match status" value="1"/>
</dbReference>
<dbReference type="InterPro" id="IPR003785">
    <property type="entry name" value="Creatininase/forma_Hydrolase"/>
</dbReference>
<evidence type="ECO:0000256" key="4">
    <source>
        <dbReference type="ARBA" id="ARBA00022833"/>
    </source>
</evidence>
<name>A0ABS9HCU7_9ACTN</name>
<protein>
    <submittedName>
        <fullName evidence="6">Mycofactocin biosynthesis peptidyl-dipeptidase MftE</fullName>
    </submittedName>
</protein>
<evidence type="ECO:0000256" key="5">
    <source>
        <dbReference type="ARBA" id="ARBA00024029"/>
    </source>
</evidence>
<evidence type="ECO:0000256" key="1">
    <source>
        <dbReference type="ARBA" id="ARBA00001947"/>
    </source>
</evidence>
<dbReference type="InterPro" id="IPR023871">
    <property type="entry name" value="MftE"/>
</dbReference>
<keyword evidence="3" id="KW-0378">Hydrolase</keyword>
<comment type="similarity">
    <text evidence="5">Belongs to the creatininase superfamily.</text>
</comment>
<dbReference type="PANTHER" id="PTHR35005:SF1">
    <property type="entry name" value="2-AMINO-5-FORMYLAMINO-6-RIBOSYLAMINOPYRIMIDIN-4(3H)-ONE 5'-MONOPHOSPHATE DEFORMYLASE"/>
    <property type="match status" value="1"/>
</dbReference>
<organism evidence="6 7">
    <name type="scientific">Nocardioides potassii</name>
    <dbReference type="NCBI Taxonomy" id="2911371"/>
    <lineage>
        <taxon>Bacteria</taxon>
        <taxon>Bacillati</taxon>
        <taxon>Actinomycetota</taxon>
        <taxon>Actinomycetes</taxon>
        <taxon>Propionibacteriales</taxon>
        <taxon>Nocardioidaceae</taxon>
        <taxon>Nocardioides</taxon>
    </lineage>
</organism>
<comment type="cofactor">
    <cofactor evidence="1">
        <name>Zn(2+)</name>
        <dbReference type="ChEBI" id="CHEBI:29105"/>
    </cofactor>
</comment>
<reference evidence="6 7" key="1">
    <citation type="submission" date="2022-01" db="EMBL/GenBank/DDBJ databases">
        <title>Nocardioides sp. nov., an actinomycete isolated from mining soil.</title>
        <authorList>
            <person name="Liu L."/>
        </authorList>
    </citation>
    <scope>NUCLEOTIDE SEQUENCE [LARGE SCALE GENOMIC DNA]</scope>
    <source>
        <strain evidence="6 7">KLBMP 9356</strain>
    </source>
</reference>
<evidence type="ECO:0000256" key="2">
    <source>
        <dbReference type="ARBA" id="ARBA00022723"/>
    </source>
</evidence>
<sequence>MRADPALVRTGTEPRWLANATWPSVDRSATVLVPVGSTEQHGPHLPLDTDTTIATAVASAAQRWLQHERGARAFVAPPVSYGSSGEHQAFAGTCSIGTEALVVVLVELVRSLRTWAGPVVLVNGHGGNLEALRRASTTLRSQGQAVAVYCCSTTDGDLHAGHTETSLMLYLAPEAVRVGSVEPGNTEDLEELMPRLRKDGVASVSPNGVLGDPRDASAAHGRRVMRHMTSRMAAVLDRELARP</sequence>
<keyword evidence="7" id="KW-1185">Reference proteome</keyword>
<evidence type="ECO:0000256" key="3">
    <source>
        <dbReference type="ARBA" id="ARBA00022801"/>
    </source>
</evidence>
<dbReference type="EMBL" id="JAKJHZ010000007">
    <property type="protein sequence ID" value="MCF6378132.1"/>
    <property type="molecule type" value="Genomic_DNA"/>
</dbReference>
<keyword evidence="2" id="KW-0479">Metal-binding</keyword>
<dbReference type="Gene3D" id="3.40.50.10310">
    <property type="entry name" value="Creatininase"/>
    <property type="match status" value="1"/>
</dbReference>
<comment type="caution">
    <text evidence="6">The sequence shown here is derived from an EMBL/GenBank/DDBJ whole genome shotgun (WGS) entry which is preliminary data.</text>
</comment>
<dbReference type="PANTHER" id="PTHR35005">
    <property type="entry name" value="3-DEHYDRO-SCYLLO-INOSOSE HYDROLASE"/>
    <property type="match status" value="1"/>
</dbReference>
<evidence type="ECO:0000313" key="7">
    <source>
        <dbReference type="Proteomes" id="UP001201161"/>
    </source>
</evidence>
<dbReference type="Proteomes" id="UP001201161">
    <property type="component" value="Unassembled WGS sequence"/>
</dbReference>
<gene>
    <name evidence="6" type="primary">mftE</name>
    <name evidence="6" type="ORF">L2K70_11010</name>
</gene>
<evidence type="ECO:0000313" key="6">
    <source>
        <dbReference type="EMBL" id="MCF6378132.1"/>
    </source>
</evidence>
<dbReference type="RefSeq" id="WP_236401889.1">
    <property type="nucleotide sequence ID" value="NZ_JAKJHZ010000007.1"/>
</dbReference>